<protein>
    <submittedName>
        <fullName evidence="2">Uncharacterized protein</fullName>
    </submittedName>
</protein>
<name>A0A5B7FYS5_PORTR</name>
<dbReference type="AlphaFoldDB" id="A0A5B7FYS5"/>
<reference evidence="2 3" key="1">
    <citation type="submission" date="2019-05" db="EMBL/GenBank/DDBJ databases">
        <title>Another draft genome of Portunus trituberculatus and its Hox gene families provides insights of decapod evolution.</title>
        <authorList>
            <person name="Jeong J.-H."/>
            <person name="Song I."/>
            <person name="Kim S."/>
            <person name="Choi T."/>
            <person name="Kim D."/>
            <person name="Ryu S."/>
            <person name="Kim W."/>
        </authorList>
    </citation>
    <scope>NUCLEOTIDE SEQUENCE [LARGE SCALE GENOMIC DNA]</scope>
    <source>
        <tissue evidence="2">Muscle</tissue>
    </source>
</reference>
<keyword evidence="1" id="KW-0812">Transmembrane</keyword>
<feature type="transmembrane region" description="Helical" evidence="1">
    <location>
        <begin position="114"/>
        <end position="131"/>
    </location>
</feature>
<keyword evidence="1" id="KW-1133">Transmembrane helix</keyword>
<proteinExistence type="predicted"/>
<evidence type="ECO:0000256" key="1">
    <source>
        <dbReference type="SAM" id="Phobius"/>
    </source>
</evidence>
<accession>A0A5B7FYS5</accession>
<comment type="caution">
    <text evidence="2">The sequence shown here is derived from an EMBL/GenBank/DDBJ whole genome shotgun (WGS) entry which is preliminary data.</text>
</comment>
<organism evidence="2 3">
    <name type="scientific">Portunus trituberculatus</name>
    <name type="common">Swimming crab</name>
    <name type="synonym">Neptunus trituberculatus</name>
    <dbReference type="NCBI Taxonomy" id="210409"/>
    <lineage>
        <taxon>Eukaryota</taxon>
        <taxon>Metazoa</taxon>
        <taxon>Ecdysozoa</taxon>
        <taxon>Arthropoda</taxon>
        <taxon>Crustacea</taxon>
        <taxon>Multicrustacea</taxon>
        <taxon>Malacostraca</taxon>
        <taxon>Eumalacostraca</taxon>
        <taxon>Eucarida</taxon>
        <taxon>Decapoda</taxon>
        <taxon>Pleocyemata</taxon>
        <taxon>Brachyura</taxon>
        <taxon>Eubrachyura</taxon>
        <taxon>Portunoidea</taxon>
        <taxon>Portunidae</taxon>
        <taxon>Portuninae</taxon>
        <taxon>Portunus</taxon>
    </lineage>
</organism>
<keyword evidence="3" id="KW-1185">Reference proteome</keyword>
<keyword evidence="1" id="KW-0472">Membrane</keyword>
<evidence type="ECO:0000313" key="2">
    <source>
        <dbReference type="EMBL" id="MPC50756.1"/>
    </source>
</evidence>
<dbReference type="EMBL" id="VSRR010009714">
    <property type="protein sequence ID" value="MPC50756.1"/>
    <property type="molecule type" value="Genomic_DNA"/>
</dbReference>
<evidence type="ECO:0000313" key="3">
    <source>
        <dbReference type="Proteomes" id="UP000324222"/>
    </source>
</evidence>
<sequence length="205" mass="22382">MVERKLACGGVARRRAHFACSAKDVTRTTAQARQGIVHGVMIVAGVVVVVVSRETVEIAEMATPIELRNSANGTERRGLVGEFDVKVVTERNNVWIGGGGERGIGVCIRDRGQYFSVVVVVVVVVEMVVMVEVQMKVKMEVEVEVQMKVKVEVEVEVEELGLLVKNPWAISSPFPLPRRQPLGSIKRGIGCFSLPESVFLGLSNK</sequence>
<dbReference type="Proteomes" id="UP000324222">
    <property type="component" value="Unassembled WGS sequence"/>
</dbReference>
<gene>
    <name evidence="2" type="ORF">E2C01_044586</name>
</gene>